<dbReference type="GO" id="GO:0004674">
    <property type="term" value="F:protein serine/threonine kinase activity"/>
    <property type="evidence" value="ECO:0007669"/>
    <property type="project" value="UniProtKB-KW"/>
</dbReference>
<evidence type="ECO:0000256" key="6">
    <source>
        <dbReference type="ARBA" id="ARBA00022840"/>
    </source>
</evidence>
<comment type="caution">
    <text evidence="11">The sequence shown here is derived from an EMBL/GenBank/DDBJ whole genome shotgun (WGS) entry which is preliminary data.</text>
</comment>
<dbReference type="FunFam" id="1.10.510.10:FF:000048">
    <property type="entry name" value="Protein kinase C"/>
    <property type="match status" value="1"/>
</dbReference>
<organism evidence="11 12">
    <name type="scientific">Euplotes crassus</name>
    <dbReference type="NCBI Taxonomy" id="5936"/>
    <lineage>
        <taxon>Eukaryota</taxon>
        <taxon>Sar</taxon>
        <taxon>Alveolata</taxon>
        <taxon>Ciliophora</taxon>
        <taxon>Intramacronucleata</taxon>
        <taxon>Spirotrichea</taxon>
        <taxon>Hypotrichia</taxon>
        <taxon>Euplotida</taxon>
        <taxon>Euplotidae</taxon>
        <taxon>Moneuplotes</taxon>
    </lineage>
</organism>
<evidence type="ECO:0000256" key="1">
    <source>
        <dbReference type="ARBA" id="ARBA00022527"/>
    </source>
</evidence>
<dbReference type="PROSITE" id="PS00108">
    <property type="entry name" value="PROTEIN_KINASE_ST"/>
    <property type="match status" value="1"/>
</dbReference>
<dbReference type="Gene3D" id="1.10.510.10">
    <property type="entry name" value="Transferase(Phosphotransferase) domain 1"/>
    <property type="match status" value="1"/>
</dbReference>
<evidence type="ECO:0000259" key="10">
    <source>
        <dbReference type="PROSITE" id="PS51285"/>
    </source>
</evidence>
<keyword evidence="12" id="KW-1185">Reference proteome</keyword>
<evidence type="ECO:0000259" key="9">
    <source>
        <dbReference type="PROSITE" id="PS50011"/>
    </source>
</evidence>
<evidence type="ECO:0000256" key="8">
    <source>
        <dbReference type="SAM" id="MobiDB-lite"/>
    </source>
</evidence>
<dbReference type="Pfam" id="PF00069">
    <property type="entry name" value="Pkinase"/>
    <property type="match status" value="1"/>
</dbReference>
<dbReference type="CDD" id="cd05123">
    <property type="entry name" value="STKc_AGC"/>
    <property type="match status" value="1"/>
</dbReference>
<keyword evidence="6 7" id="KW-0067">ATP-binding</keyword>
<dbReference type="GO" id="GO:0005524">
    <property type="term" value="F:ATP binding"/>
    <property type="evidence" value="ECO:0007669"/>
    <property type="project" value="UniProtKB-UniRule"/>
</dbReference>
<feature type="domain" description="Protein kinase" evidence="9">
    <location>
        <begin position="147"/>
        <end position="403"/>
    </location>
</feature>
<proteinExistence type="predicted"/>
<keyword evidence="1" id="KW-0723">Serine/threonine-protein kinase</keyword>
<evidence type="ECO:0000256" key="7">
    <source>
        <dbReference type="PROSITE-ProRule" id="PRU10141"/>
    </source>
</evidence>
<dbReference type="Gene3D" id="3.30.200.20">
    <property type="entry name" value="Phosphorylase Kinase, domain 1"/>
    <property type="match status" value="1"/>
</dbReference>
<feature type="binding site" evidence="7">
    <location>
        <position position="180"/>
    </location>
    <ligand>
        <name>ATP</name>
        <dbReference type="ChEBI" id="CHEBI:30616"/>
    </ligand>
</feature>
<keyword evidence="4 7" id="KW-0547">Nucleotide-binding</keyword>
<dbReference type="PROSITE" id="PS00107">
    <property type="entry name" value="PROTEIN_KINASE_ATP"/>
    <property type="match status" value="1"/>
</dbReference>
<dbReference type="InterPro" id="IPR045270">
    <property type="entry name" value="STKc_AGC"/>
</dbReference>
<name>A0AAD1Y3P1_EUPCR</name>
<dbReference type="AlphaFoldDB" id="A0AAD1Y3P1"/>
<dbReference type="InterPro" id="IPR008271">
    <property type="entry name" value="Ser/Thr_kinase_AS"/>
</dbReference>
<keyword evidence="3" id="KW-0808">Transferase</keyword>
<evidence type="ECO:0000256" key="3">
    <source>
        <dbReference type="ARBA" id="ARBA00022679"/>
    </source>
</evidence>
<protein>
    <submittedName>
        <fullName evidence="11">Uncharacterized protein</fullName>
    </submittedName>
</protein>
<dbReference type="InterPro" id="IPR000961">
    <property type="entry name" value="AGC-kinase_C"/>
</dbReference>
<evidence type="ECO:0000313" key="12">
    <source>
        <dbReference type="Proteomes" id="UP001295684"/>
    </source>
</evidence>
<dbReference type="PROSITE" id="PS50011">
    <property type="entry name" value="PROTEIN_KINASE_DOM"/>
    <property type="match status" value="1"/>
</dbReference>
<dbReference type="InterPro" id="IPR011009">
    <property type="entry name" value="Kinase-like_dom_sf"/>
</dbReference>
<keyword evidence="2" id="KW-0597">Phosphoprotein</keyword>
<feature type="region of interest" description="Disordered" evidence="8">
    <location>
        <begin position="600"/>
        <end position="623"/>
    </location>
</feature>
<dbReference type="SMART" id="SM00220">
    <property type="entry name" value="S_TKc"/>
    <property type="match status" value="1"/>
</dbReference>
<feature type="domain" description="AGC-kinase C-terminal" evidence="10">
    <location>
        <begin position="404"/>
        <end position="513"/>
    </location>
</feature>
<keyword evidence="5" id="KW-0418">Kinase</keyword>
<dbReference type="SUPFAM" id="SSF56112">
    <property type="entry name" value="Protein kinase-like (PK-like)"/>
    <property type="match status" value="1"/>
</dbReference>
<dbReference type="EMBL" id="CAMPGE010027166">
    <property type="protein sequence ID" value="CAI2384821.1"/>
    <property type="molecule type" value="Genomic_DNA"/>
</dbReference>
<evidence type="ECO:0000313" key="11">
    <source>
        <dbReference type="EMBL" id="CAI2384821.1"/>
    </source>
</evidence>
<dbReference type="InterPro" id="IPR000719">
    <property type="entry name" value="Prot_kinase_dom"/>
</dbReference>
<accession>A0AAD1Y3P1</accession>
<dbReference type="Proteomes" id="UP001295684">
    <property type="component" value="Unassembled WGS sequence"/>
</dbReference>
<gene>
    <name evidence="11" type="ORF">ECRASSUSDP1_LOCUS26359</name>
</gene>
<evidence type="ECO:0000256" key="2">
    <source>
        <dbReference type="ARBA" id="ARBA00022553"/>
    </source>
</evidence>
<dbReference type="PANTHER" id="PTHR24351">
    <property type="entry name" value="RIBOSOMAL PROTEIN S6 KINASE"/>
    <property type="match status" value="1"/>
</dbReference>
<dbReference type="InterPro" id="IPR017441">
    <property type="entry name" value="Protein_kinase_ATP_BS"/>
</dbReference>
<evidence type="ECO:0000256" key="4">
    <source>
        <dbReference type="ARBA" id="ARBA00022741"/>
    </source>
</evidence>
<dbReference type="PROSITE" id="PS51285">
    <property type="entry name" value="AGC_KINASE_CTER"/>
    <property type="match status" value="1"/>
</dbReference>
<evidence type="ECO:0000256" key="5">
    <source>
        <dbReference type="ARBA" id="ARBA00022777"/>
    </source>
</evidence>
<sequence>MGVIPSLEFVPSDYKIKYQDRDSDCNKTIHKNQSALIGKKVLKMNFIKGRTEIVKLDREDLTVGWLLEESKELYDSLYDAGKLGDQPRRKIVGIKTLECLPSMDYYLTFPNNSLNPIKETTSLTVHFTKLDDDESPEVNQRVNKQSFDYLKVIGSGGYSNVVLARKKDTGKLYAIKIIKKDSTFLKTNKRVYLAEVDIMKKLTDMPYIVGLHYTFQTENELYFAMDPCIGGTLFHFMTHFPKKDLNINIVKFYLAEILVALDYIHSQNIMYRDLKPENILIDIDGHLKVSDFGLSKQMRNRDETSTTFCGSPEYLPPEMILGYEHSRTVDFYTLGCLLYEMLVGFPPFHSRDPKKLEKRIVSGSICFPPELDEVAVDLIEWLLSRYPLDRPKDCSEIMDHAFFDGIDWDRIANKEAIPPWVPDLYTCHVPKAFLKMPIRQVFLKNTYNKELNRTSYNNRRHIQEKFRNSLYVYDQRSNREVKKLAQEMGQTVEEMLELEGFEYNRDFPNWDDQQEMEELLKNSEDKLSIRHKSARTKCSESYFISEKLVESDCDLGDDSEDGGVQPMGSYHKKKKTLSKHLSQANGEPSNLFLGVTDEDNKMDTLEEENEDLNQKLENSRMGQLRIKKNKLTKSFEVD</sequence>
<reference evidence="11" key="1">
    <citation type="submission" date="2023-07" db="EMBL/GenBank/DDBJ databases">
        <authorList>
            <consortium name="AG Swart"/>
            <person name="Singh M."/>
            <person name="Singh A."/>
            <person name="Seah K."/>
            <person name="Emmerich C."/>
        </authorList>
    </citation>
    <scope>NUCLEOTIDE SEQUENCE</scope>
    <source>
        <strain evidence="11">DP1</strain>
    </source>
</reference>